<gene>
    <name evidence="1" type="ORF">KV395_14245</name>
</gene>
<proteinExistence type="predicted"/>
<keyword evidence="2" id="KW-1185">Reference proteome</keyword>
<protein>
    <submittedName>
        <fullName evidence="1">Uncharacterized protein</fullName>
    </submittedName>
</protein>
<dbReference type="EMBL" id="CP078075">
    <property type="protein sequence ID" value="WDM44335.1"/>
    <property type="molecule type" value="Genomic_DNA"/>
</dbReference>
<sequence length="101" mass="11811">MNLYLVRNLDGMPVWVAFESDQMRLYTYVQNTGKFHLNAGLYEDFYFDHTMTYEPLDQQAAEGAILSGVGRRDERSFVHIIERYRRDPNALSPETVFGHAF</sequence>
<accession>A0ABY7XQD9</accession>
<evidence type="ECO:0000313" key="1">
    <source>
        <dbReference type="EMBL" id="WDM44335.1"/>
    </source>
</evidence>
<reference evidence="1 2" key="1">
    <citation type="submission" date="2021-06" db="EMBL/GenBank/DDBJ databases">
        <title>Genome-based taxonomic framework of Microbacterium strains isolated from marine environment, the description of four new species and reclassification of four preexisting species.</title>
        <authorList>
            <person name="Lee S.D."/>
            <person name="Kim S.-M."/>
            <person name="Byeon Y.-S."/>
            <person name="Yang H.L."/>
            <person name="Kim I.S."/>
        </authorList>
    </citation>
    <scope>NUCLEOTIDE SEQUENCE [LARGE SCALE GENOMIC DNA]</scope>
    <source>
        <strain evidence="1 2">KACC 14465</strain>
    </source>
</reference>
<evidence type="ECO:0000313" key="2">
    <source>
        <dbReference type="Proteomes" id="UP001215097"/>
    </source>
</evidence>
<name>A0ABY7XQD9_MICLT</name>
<dbReference type="RefSeq" id="WP_344708785.1">
    <property type="nucleotide sequence ID" value="NZ_BAAAUN010000001.1"/>
</dbReference>
<dbReference type="Proteomes" id="UP001215097">
    <property type="component" value="Chromosome"/>
</dbReference>
<organism evidence="1 2">
    <name type="scientific">Microbacterium luteolum</name>
    <name type="common">Aureobacterium luteolum</name>
    <dbReference type="NCBI Taxonomy" id="69367"/>
    <lineage>
        <taxon>Bacteria</taxon>
        <taxon>Bacillati</taxon>
        <taxon>Actinomycetota</taxon>
        <taxon>Actinomycetes</taxon>
        <taxon>Micrococcales</taxon>
        <taxon>Microbacteriaceae</taxon>
        <taxon>Microbacterium</taxon>
    </lineage>
</organism>